<accession>A0A6C2UJC1</accession>
<name>A0A6C2UJC1_9BACT</name>
<reference evidence="1 2" key="1">
    <citation type="submission" date="2019-04" db="EMBL/GenBank/DDBJ databases">
        <authorList>
            <person name="Van Vliet M D."/>
        </authorList>
    </citation>
    <scope>NUCLEOTIDE SEQUENCE [LARGE SCALE GENOMIC DNA]</scope>
    <source>
        <strain evidence="1 2">F21</strain>
    </source>
</reference>
<gene>
    <name evidence="1" type="ORF">SCARR_02033</name>
</gene>
<sequence length="47" mass="5212">MTLELLGIKNNPLLFGMLCRMNAVEQVGSGIRRIREKGRALIAGLEE</sequence>
<evidence type="ECO:0008006" key="3">
    <source>
        <dbReference type="Google" id="ProtNLM"/>
    </source>
</evidence>
<evidence type="ECO:0000313" key="1">
    <source>
        <dbReference type="EMBL" id="VGO19973.1"/>
    </source>
</evidence>
<dbReference type="RefSeq" id="WP_168433203.1">
    <property type="nucleotide sequence ID" value="NZ_CAAHFH010000001.1"/>
</dbReference>
<protein>
    <recommendedName>
        <fullName evidence="3">ATP-dependent DNA helicase RecG C-terminal domain-containing protein</fullName>
    </recommendedName>
</protein>
<dbReference type="Proteomes" id="UP000346198">
    <property type="component" value="Unassembled WGS sequence"/>
</dbReference>
<dbReference type="AlphaFoldDB" id="A0A6C2UJC1"/>
<organism evidence="1 2">
    <name type="scientific">Pontiella sulfatireligans</name>
    <dbReference type="NCBI Taxonomy" id="2750658"/>
    <lineage>
        <taxon>Bacteria</taxon>
        <taxon>Pseudomonadati</taxon>
        <taxon>Kiritimatiellota</taxon>
        <taxon>Kiritimatiellia</taxon>
        <taxon>Kiritimatiellales</taxon>
        <taxon>Pontiellaceae</taxon>
        <taxon>Pontiella</taxon>
    </lineage>
</organism>
<dbReference type="EMBL" id="CAAHFH010000001">
    <property type="protein sequence ID" value="VGO19973.1"/>
    <property type="molecule type" value="Genomic_DNA"/>
</dbReference>
<proteinExistence type="predicted"/>
<keyword evidence="2" id="KW-1185">Reference proteome</keyword>
<evidence type="ECO:0000313" key="2">
    <source>
        <dbReference type="Proteomes" id="UP000346198"/>
    </source>
</evidence>